<dbReference type="RefSeq" id="XP_009172321.1">
    <property type="nucleotide sequence ID" value="XM_009174057.1"/>
</dbReference>
<dbReference type="KEGG" id="ovi:T265_08301"/>
<organism evidence="1 2">
    <name type="scientific">Opisthorchis viverrini</name>
    <name type="common">Southeast Asian liver fluke</name>
    <dbReference type="NCBI Taxonomy" id="6198"/>
    <lineage>
        <taxon>Eukaryota</taxon>
        <taxon>Metazoa</taxon>
        <taxon>Spiralia</taxon>
        <taxon>Lophotrochozoa</taxon>
        <taxon>Platyhelminthes</taxon>
        <taxon>Trematoda</taxon>
        <taxon>Digenea</taxon>
        <taxon>Opisthorchiida</taxon>
        <taxon>Opisthorchiata</taxon>
        <taxon>Opisthorchiidae</taxon>
        <taxon>Opisthorchis</taxon>
    </lineage>
</organism>
<name>A0A074Z9N1_OPIVI</name>
<dbReference type="AlphaFoldDB" id="A0A074Z9N1"/>
<dbReference type="Proteomes" id="UP000054324">
    <property type="component" value="Unassembled WGS sequence"/>
</dbReference>
<dbReference type="EMBL" id="KL596829">
    <property type="protein sequence ID" value="KER23941.1"/>
    <property type="molecule type" value="Genomic_DNA"/>
</dbReference>
<keyword evidence="2" id="KW-1185">Reference proteome</keyword>
<dbReference type="CTD" id="20322480"/>
<gene>
    <name evidence="1" type="ORF">T265_08301</name>
</gene>
<evidence type="ECO:0000313" key="2">
    <source>
        <dbReference type="Proteomes" id="UP000054324"/>
    </source>
</evidence>
<accession>A0A074Z9N1</accession>
<dbReference type="GeneID" id="20322480"/>
<proteinExistence type="predicted"/>
<evidence type="ECO:0000313" key="1">
    <source>
        <dbReference type="EMBL" id="KER23941.1"/>
    </source>
</evidence>
<protein>
    <submittedName>
        <fullName evidence="1">Uncharacterized protein</fullName>
    </submittedName>
</protein>
<sequence length="72" mass="8106">MGEVIDKLREWNLERIALLDRSLPIVPSEDVRASFLALTGLIEKTEFQPGIEENLLAAPVILYNPCRNAVDE</sequence>
<reference evidence="1 2" key="1">
    <citation type="submission" date="2013-11" db="EMBL/GenBank/DDBJ databases">
        <title>Opisthorchis viverrini - life in the bile duct.</title>
        <authorList>
            <person name="Young N.D."/>
            <person name="Nagarajan N."/>
            <person name="Lin S.J."/>
            <person name="Korhonen P.K."/>
            <person name="Jex A.R."/>
            <person name="Hall R.S."/>
            <person name="Safavi-Hemami H."/>
            <person name="Kaewkong W."/>
            <person name="Bertrand D."/>
            <person name="Gao S."/>
            <person name="Seet Q."/>
            <person name="Wongkham S."/>
            <person name="Teh B.T."/>
            <person name="Wongkham C."/>
            <person name="Intapan P.M."/>
            <person name="Maleewong W."/>
            <person name="Yang X."/>
            <person name="Hu M."/>
            <person name="Wang Z."/>
            <person name="Hofmann A."/>
            <person name="Sternberg P.W."/>
            <person name="Tan P."/>
            <person name="Wang J."/>
            <person name="Gasser R.B."/>
        </authorList>
    </citation>
    <scope>NUCLEOTIDE SEQUENCE [LARGE SCALE GENOMIC DNA]</scope>
</reference>